<proteinExistence type="predicted"/>
<sequence>MKKLLNLLGSVGLLVTPTITIVSCNSKNKTESAPKEETDNTKFFSEAIKDFKNEVIDIVTTNVLEANKSLIEIENKSQQNSFLNKANIERYSGKEKDLVKKEDKESLYKDVFTKMYVSKIKEEINNLKNLNKYTLILGNLNEVFEDLEIEWPSLKIDYNEDFGDSTNLKQVGNEDKPFASNVYLQFEIKTSYIDQANKRADFSVKKDFTYSLTNSKVIELLGKTVLNDMEYGYLLNGKEKSKAWLDSSSLNMKDKDKHLVDNNSEVENYFNNSSFNKDLTDTVKKVLEDNNHDSPWVKNAKLAFSENRGFSKIEWKYKLNSNMMERPKLYFVSDSIYGDAEKLFNYVFNRKEDIVKENKILGGVSQDVDVQIYNHLGIVWSDMVKKYSNEIDKFKDNVAKKIPGETNTEKIKTFDFSSTSNIGYVYLKDLELKIGDKYTQKLPEFRLLTAYSIDKENKNWTGDTIKGYEHSKTFESAYHNTIKGVNSFRQTFGIVDKSSAGGFTSITGQTPGIAKNLWTTFNSSEAWLKYGVNDSLSLNNGIQKEHRDYLLKTGNQEIFGWALFGEKSNTKVKVTTKGYINSGTVLGAQGNPFEDVNLRLDFININFRLPGYWNARAEGKTIIGRAS</sequence>
<evidence type="ECO:0008006" key="3">
    <source>
        <dbReference type="Google" id="ProtNLM"/>
    </source>
</evidence>
<keyword evidence="2" id="KW-1185">Reference proteome</keyword>
<dbReference type="InterPro" id="IPR054816">
    <property type="entry name" value="Lipoprotein_mollicutes-type_CS"/>
</dbReference>
<dbReference type="KEGG" id="sapi:SAPIS_v1c08220"/>
<dbReference type="RefSeq" id="WP_023789983.1">
    <property type="nucleotide sequence ID" value="NC_022998.1"/>
</dbReference>
<dbReference type="EMBL" id="CP006682">
    <property type="protein sequence ID" value="AHB36667.1"/>
    <property type="molecule type" value="Genomic_DNA"/>
</dbReference>
<dbReference type="NCBIfam" id="NF038029">
    <property type="entry name" value="LP_plasma"/>
    <property type="match status" value="1"/>
</dbReference>
<protein>
    <recommendedName>
        <fullName evidence="3">Lipoprotein</fullName>
    </recommendedName>
</protein>
<evidence type="ECO:0000313" key="1">
    <source>
        <dbReference type="EMBL" id="AHB36667.1"/>
    </source>
</evidence>
<dbReference type="HOGENOM" id="CLU_030954_0_0_14"/>
<organism evidence="1 2">
    <name type="scientific">Spiroplasma apis B31</name>
    <dbReference type="NCBI Taxonomy" id="1276258"/>
    <lineage>
        <taxon>Bacteria</taxon>
        <taxon>Bacillati</taxon>
        <taxon>Mycoplasmatota</taxon>
        <taxon>Mollicutes</taxon>
        <taxon>Entomoplasmatales</taxon>
        <taxon>Spiroplasmataceae</taxon>
        <taxon>Spiroplasma</taxon>
    </lineage>
</organism>
<reference evidence="1 2" key="1">
    <citation type="journal article" date="2014" name="Genome Announc.">
        <title>Complete Genome Sequence of Spiroplasma apis B31T (ATCC 33834), a Bacterium Associated with May Disease of Honeybees (Apis mellifera).</title>
        <authorList>
            <person name="Ku C."/>
            <person name="Lo W.S."/>
            <person name="Chen L.L."/>
            <person name="Kuo C.H."/>
        </authorList>
    </citation>
    <scope>NUCLEOTIDE SEQUENCE [LARGE SCALE GENOMIC DNA]</scope>
    <source>
        <strain evidence="1">B31</strain>
    </source>
</reference>
<dbReference type="PATRIC" id="fig|1276258.3.peg.843"/>
<name>V5RIY9_SPIAP</name>
<accession>V5RIY9</accession>
<dbReference type="STRING" id="1276258.SAPIS_v1c08220"/>
<dbReference type="AlphaFoldDB" id="V5RIY9"/>
<evidence type="ECO:0000313" key="2">
    <source>
        <dbReference type="Proteomes" id="UP000018550"/>
    </source>
</evidence>
<dbReference type="PROSITE" id="PS51257">
    <property type="entry name" value="PROKAR_LIPOPROTEIN"/>
    <property type="match status" value="1"/>
</dbReference>
<gene>
    <name evidence="1" type="ORF">SAPIS_v1c08220</name>
</gene>
<dbReference type="Proteomes" id="UP000018550">
    <property type="component" value="Chromosome"/>
</dbReference>